<keyword evidence="2" id="KW-1185">Reference proteome</keyword>
<evidence type="ECO:0000313" key="1">
    <source>
        <dbReference type="EnsemblMetazoa" id="SCAU005697-PA"/>
    </source>
</evidence>
<organism evidence="1 2">
    <name type="scientific">Stomoxys calcitrans</name>
    <name type="common">Stable fly</name>
    <name type="synonym">Conops calcitrans</name>
    <dbReference type="NCBI Taxonomy" id="35570"/>
    <lineage>
        <taxon>Eukaryota</taxon>
        <taxon>Metazoa</taxon>
        <taxon>Ecdysozoa</taxon>
        <taxon>Arthropoda</taxon>
        <taxon>Hexapoda</taxon>
        <taxon>Insecta</taxon>
        <taxon>Pterygota</taxon>
        <taxon>Neoptera</taxon>
        <taxon>Endopterygota</taxon>
        <taxon>Diptera</taxon>
        <taxon>Brachycera</taxon>
        <taxon>Muscomorpha</taxon>
        <taxon>Muscoidea</taxon>
        <taxon>Muscidae</taxon>
        <taxon>Stomoxys</taxon>
    </lineage>
</organism>
<dbReference type="VEuPathDB" id="VectorBase:SCAU005697"/>
<reference evidence="1" key="1">
    <citation type="submission" date="2020-05" db="UniProtKB">
        <authorList>
            <consortium name="EnsemblMetazoa"/>
        </authorList>
    </citation>
    <scope>IDENTIFICATION</scope>
    <source>
        <strain evidence="1">USDA</strain>
    </source>
</reference>
<evidence type="ECO:0000313" key="2">
    <source>
        <dbReference type="Proteomes" id="UP000095300"/>
    </source>
</evidence>
<name>A0A1I8P8A2_STOCA</name>
<proteinExistence type="predicted"/>
<dbReference type="Gene3D" id="1.25.40.20">
    <property type="entry name" value="Ankyrin repeat-containing domain"/>
    <property type="match status" value="1"/>
</dbReference>
<dbReference type="SUPFAM" id="SSF48403">
    <property type="entry name" value="Ankyrin repeat"/>
    <property type="match status" value="1"/>
</dbReference>
<dbReference type="EnsemblMetazoa" id="SCAU005697-RA">
    <property type="protein sequence ID" value="SCAU005697-PA"/>
    <property type="gene ID" value="SCAU005697"/>
</dbReference>
<dbReference type="Pfam" id="PF12796">
    <property type="entry name" value="Ank_2"/>
    <property type="match status" value="1"/>
</dbReference>
<dbReference type="SMART" id="SM00248">
    <property type="entry name" value="ANK"/>
    <property type="match status" value="4"/>
</dbReference>
<sequence length="202" mass="23520">MTTLTSLVREFYFDIIQQGLNPQRENLLHCICRRNQYELFAQLVLDGNSLCQQDIEGRTPIHVAIERAHHKCLLCFCKLLQDYDQLDESIQKDLCRAFHAYNNNGHTILQEAVLHDMQDLVRDILSFCQKYNVQIIEKEVLGCGDSLLHLIVKKNLIQMAKIVCDFFPELKMYENYAGILPQNLSEITQEMAEVLQNVYNVK</sequence>
<accession>A0A1I8P8A2</accession>
<dbReference type="InterPro" id="IPR036770">
    <property type="entry name" value="Ankyrin_rpt-contain_sf"/>
</dbReference>
<gene>
    <name evidence="1" type="primary">106082754</name>
</gene>
<protein>
    <submittedName>
        <fullName evidence="1">Uncharacterized protein</fullName>
    </submittedName>
</protein>
<dbReference type="InterPro" id="IPR002110">
    <property type="entry name" value="Ankyrin_rpt"/>
</dbReference>
<dbReference type="Proteomes" id="UP000095300">
    <property type="component" value="Unassembled WGS sequence"/>
</dbReference>
<dbReference type="AlphaFoldDB" id="A0A1I8P8A2"/>